<dbReference type="Pfam" id="PF00107">
    <property type="entry name" value="ADH_zinc_N"/>
    <property type="match status" value="1"/>
</dbReference>
<dbReference type="Gene3D" id="3.40.50.720">
    <property type="entry name" value="NAD(P)-binding Rossmann-like Domain"/>
    <property type="match status" value="1"/>
</dbReference>
<dbReference type="InterPro" id="IPR014182">
    <property type="entry name" value="ADH_Zn_typ-1"/>
</dbReference>
<dbReference type="PANTHER" id="PTHR44154">
    <property type="entry name" value="QUINONE OXIDOREDUCTASE"/>
    <property type="match status" value="1"/>
</dbReference>
<protein>
    <recommendedName>
        <fullName evidence="3">Zinc-type alcohol dehydrogenase-like protein</fullName>
    </recommendedName>
</protein>
<keyword evidence="3" id="KW-0862">Zinc</keyword>
<evidence type="ECO:0000313" key="6">
    <source>
        <dbReference type="Proteomes" id="UP000015525"/>
    </source>
</evidence>
<evidence type="ECO:0000256" key="2">
    <source>
        <dbReference type="ARBA" id="ARBA00022857"/>
    </source>
</evidence>
<comment type="caution">
    <text evidence="5">The sequence shown here is derived from an EMBL/GenBank/DDBJ whole genome shotgun (WGS) entry which is preliminary data.</text>
</comment>
<evidence type="ECO:0000313" key="5">
    <source>
        <dbReference type="EMBL" id="EQB06429.1"/>
    </source>
</evidence>
<keyword evidence="3" id="KW-0560">Oxidoreductase</keyword>
<dbReference type="RefSeq" id="WP_021238514.1">
    <property type="nucleotide sequence ID" value="NZ_ATHO01000098.1"/>
</dbReference>
<dbReference type="InterPro" id="IPR013149">
    <property type="entry name" value="ADH-like_C"/>
</dbReference>
<dbReference type="NCBIfam" id="TIGR02817">
    <property type="entry name" value="adh_fam_1"/>
    <property type="match status" value="1"/>
</dbReference>
<dbReference type="GO" id="GO:0016491">
    <property type="term" value="F:oxidoreductase activity"/>
    <property type="evidence" value="ECO:0007669"/>
    <property type="project" value="UniProtKB-KW"/>
</dbReference>
<accession>T0IA13</accession>
<dbReference type="InterPro" id="IPR020843">
    <property type="entry name" value="ER"/>
</dbReference>
<gene>
    <name evidence="5" type="ORF">L288_11295</name>
</gene>
<keyword evidence="6" id="KW-1185">Reference proteome</keyword>
<feature type="domain" description="Enoyl reductase (ER)" evidence="4">
    <location>
        <begin position="10"/>
        <end position="331"/>
    </location>
</feature>
<dbReference type="Gene3D" id="3.90.180.10">
    <property type="entry name" value="Medium-chain alcohol dehydrogenases, catalytic domain"/>
    <property type="match status" value="1"/>
</dbReference>
<dbReference type="AlphaFoldDB" id="T0IA13"/>
<sequence length="334" mass="36136">MKAIGFYEAGPIDREEALLDLELPDPVPQGRDLLVRVRAVSVNPVDTQMRSFAPSHEGHPNVLGYDAAGVVEAVGPDVEMFKVGDEVYYAGSIMRPGANAELHTVDERIVGHKPRSLNWGEAAALPLTAITSWELLFDKLRLARDQQGSILVINGAGGAGSILIQLARKLTGLTVIATASRPESAAWVREMGAHYVIDHSKPLDEELAAIGFHEVNYVASLGGSDANLSYFPKIIAPRGALAKIDHSPSFDIGEFHTKSITVALQNMFTRPMFQMAEMIEQHNILEEVSRLVDEGVLRSTMTQDLGPINAANLKAAHKVAESRTAIGKTVLTGF</sequence>
<dbReference type="Proteomes" id="UP000015525">
    <property type="component" value="Unassembled WGS sequence"/>
</dbReference>
<dbReference type="SUPFAM" id="SSF51735">
    <property type="entry name" value="NAD(P)-binding Rossmann-fold domains"/>
    <property type="match status" value="1"/>
</dbReference>
<proteinExistence type="inferred from homology"/>
<dbReference type="InterPro" id="IPR051603">
    <property type="entry name" value="Zinc-ADH_QOR/CCCR"/>
</dbReference>
<comment type="similarity">
    <text evidence="1 3">Belongs to the zinc-containing alcohol dehydrogenase family. Quinone oxidoreductase subfamily.</text>
</comment>
<evidence type="ECO:0000256" key="1">
    <source>
        <dbReference type="ARBA" id="ARBA00010371"/>
    </source>
</evidence>
<dbReference type="Pfam" id="PF08240">
    <property type="entry name" value="ADH_N"/>
    <property type="match status" value="1"/>
</dbReference>
<organism evidence="5 6">
    <name type="scientific">Sphingobium quisquiliarum P25</name>
    <dbReference type="NCBI Taxonomy" id="1329909"/>
    <lineage>
        <taxon>Bacteria</taxon>
        <taxon>Pseudomonadati</taxon>
        <taxon>Pseudomonadota</taxon>
        <taxon>Alphaproteobacteria</taxon>
        <taxon>Sphingomonadales</taxon>
        <taxon>Sphingomonadaceae</taxon>
        <taxon>Sphingobium</taxon>
    </lineage>
</organism>
<dbReference type="InterPro" id="IPR011032">
    <property type="entry name" value="GroES-like_sf"/>
</dbReference>
<dbReference type="CDD" id="cd08252">
    <property type="entry name" value="AL_MDR"/>
    <property type="match status" value="1"/>
</dbReference>
<dbReference type="GO" id="GO:0008270">
    <property type="term" value="F:zinc ion binding"/>
    <property type="evidence" value="ECO:0007669"/>
    <property type="project" value="InterPro"/>
</dbReference>
<reference evidence="5 6" key="1">
    <citation type="journal article" date="2013" name="Genome Announc.">
        <title>Draft Genome Sequence of Sphingobium quisquiliarum Strain P25T, a Novel Hexachlorocyclohexane (HCH)-Degrading Bacterium Isolated from an HCH Dumpsite.</title>
        <authorList>
            <person name="Kumar Singh A."/>
            <person name="Sangwan N."/>
            <person name="Sharma A."/>
            <person name="Gupta V."/>
            <person name="Khurana J.P."/>
            <person name="Lal R."/>
        </authorList>
    </citation>
    <scope>NUCLEOTIDE SEQUENCE [LARGE SCALE GENOMIC DNA]</scope>
    <source>
        <strain evidence="5 6">P25</strain>
    </source>
</reference>
<name>T0IA13_9SPHN</name>
<dbReference type="EMBL" id="ATHO01000098">
    <property type="protein sequence ID" value="EQB06429.1"/>
    <property type="molecule type" value="Genomic_DNA"/>
</dbReference>
<keyword evidence="2" id="KW-0521">NADP</keyword>
<evidence type="ECO:0000259" key="4">
    <source>
        <dbReference type="SMART" id="SM00829"/>
    </source>
</evidence>
<keyword evidence="3" id="KW-0479">Metal-binding</keyword>
<dbReference type="PANTHER" id="PTHR44154:SF1">
    <property type="entry name" value="QUINONE OXIDOREDUCTASE"/>
    <property type="match status" value="1"/>
</dbReference>
<dbReference type="InterPro" id="IPR013154">
    <property type="entry name" value="ADH-like_N"/>
</dbReference>
<dbReference type="SUPFAM" id="SSF50129">
    <property type="entry name" value="GroES-like"/>
    <property type="match status" value="1"/>
</dbReference>
<dbReference type="InterPro" id="IPR036291">
    <property type="entry name" value="NAD(P)-bd_dom_sf"/>
</dbReference>
<dbReference type="SMART" id="SM00829">
    <property type="entry name" value="PKS_ER"/>
    <property type="match status" value="1"/>
</dbReference>
<evidence type="ECO:0000256" key="3">
    <source>
        <dbReference type="RuleBase" id="RU364000"/>
    </source>
</evidence>
<dbReference type="PATRIC" id="fig|1329909.3.peg.2184"/>